<feature type="transmembrane region" description="Helical" evidence="1">
    <location>
        <begin position="6"/>
        <end position="26"/>
    </location>
</feature>
<dbReference type="RefSeq" id="WP_139066427.1">
    <property type="nucleotide sequence ID" value="NZ_CP040812.1"/>
</dbReference>
<feature type="transmembrane region" description="Helical" evidence="1">
    <location>
        <begin position="156"/>
        <end position="177"/>
    </location>
</feature>
<gene>
    <name evidence="3" type="ORF">FHG64_10865</name>
</gene>
<dbReference type="GO" id="GO:0016020">
    <property type="term" value="C:membrane"/>
    <property type="evidence" value="ECO:0007669"/>
    <property type="project" value="GOC"/>
</dbReference>
<feature type="domain" description="Lipid A biosynthesis N-terminal" evidence="2">
    <location>
        <begin position="130"/>
        <end position="201"/>
    </location>
</feature>
<reference evidence="3 4" key="1">
    <citation type="submission" date="2019-06" db="EMBL/GenBank/DDBJ databases">
        <title>Complete genome sequence of Antarcticibacterium flavum KCTC 52984T from an Antarctic marine sediment.</title>
        <authorList>
            <person name="Lee Y.M."/>
            <person name="Shin S.C."/>
        </authorList>
    </citation>
    <scope>NUCLEOTIDE SEQUENCE [LARGE SCALE GENOMIC DNA]</scope>
    <source>
        <strain evidence="3 4">KCTC 52984</strain>
    </source>
</reference>
<keyword evidence="1" id="KW-0812">Transmembrane</keyword>
<dbReference type="GO" id="GO:0009245">
    <property type="term" value="P:lipid A biosynthetic process"/>
    <property type="evidence" value="ECO:0007669"/>
    <property type="project" value="InterPro"/>
</dbReference>
<protein>
    <submittedName>
        <fullName evidence="3">Lauroyl acyltransferase</fullName>
    </submittedName>
</protein>
<sequence>MSNWIIFSIGFLAQFFFGARLIIQWFKSERSKQVETPSIFWKLSLIASILMFMYGYLRQDLAIMLGQVFIYVVYIRNLQLQDQWTGSNRLMKFIYVGVPLIIAAYLIFISNLRLDYLISRDNIAPWLVGFGILGQIVFNARFFYQWIYSERQKESSLPMGFWVISLMGASLILAYGILRHDPVLIASHCFGAFVYFRNINLLKKSFAEA</sequence>
<dbReference type="AlphaFoldDB" id="A0A5B7X5E4"/>
<keyword evidence="1" id="KW-1133">Transmembrane helix</keyword>
<dbReference type="GO" id="GO:0016746">
    <property type="term" value="F:acyltransferase activity"/>
    <property type="evidence" value="ECO:0007669"/>
    <property type="project" value="UniProtKB-KW"/>
</dbReference>
<dbReference type="Pfam" id="PF07578">
    <property type="entry name" value="LAB_N"/>
    <property type="match status" value="2"/>
</dbReference>
<feature type="domain" description="Lipid A biosynthesis N-terminal" evidence="2">
    <location>
        <begin position="9"/>
        <end position="80"/>
    </location>
</feature>
<dbReference type="EMBL" id="CP040812">
    <property type="protein sequence ID" value="QCY69863.1"/>
    <property type="molecule type" value="Genomic_DNA"/>
</dbReference>
<evidence type="ECO:0000259" key="2">
    <source>
        <dbReference type="SMART" id="SM01259"/>
    </source>
</evidence>
<proteinExistence type="predicted"/>
<dbReference type="Proteomes" id="UP000309016">
    <property type="component" value="Chromosome"/>
</dbReference>
<keyword evidence="3" id="KW-0012">Acyltransferase</keyword>
<feature type="transmembrane region" description="Helical" evidence="1">
    <location>
        <begin position="123"/>
        <end position="144"/>
    </location>
</feature>
<accession>A0A5B7X5E4</accession>
<dbReference type="KEGG" id="afla:FHG64_10865"/>
<dbReference type="InterPro" id="IPR011499">
    <property type="entry name" value="Lipid_A_biosynth_N"/>
</dbReference>
<dbReference type="OrthoDB" id="9793186at2"/>
<feature type="transmembrane region" description="Helical" evidence="1">
    <location>
        <begin position="183"/>
        <end position="202"/>
    </location>
</feature>
<feature type="transmembrane region" description="Helical" evidence="1">
    <location>
        <begin position="90"/>
        <end position="111"/>
    </location>
</feature>
<keyword evidence="3" id="KW-0808">Transferase</keyword>
<dbReference type="GO" id="GO:0008915">
    <property type="term" value="F:lipid-A-disaccharide synthase activity"/>
    <property type="evidence" value="ECO:0007669"/>
    <property type="project" value="InterPro"/>
</dbReference>
<evidence type="ECO:0000313" key="3">
    <source>
        <dbReference type="EMBL" id="QCY69863.1"/>
    </source>
</evidence>
<dbReference type="Gene3D" id="1.20.1280.290">
    <property type="match status" value="2"/>
</dbReference>
<evidence type="ECO:0000313" key="4">
    <source>
        <dbReference type="Proteomes" id="UP000309016"/>
    </source>
</evidence>
<feature type="transmembrane region" description="Helical" evidence="1">
    <location>
        <begin position="38"/>
        <end position="55"/>
    </location>
</feature>
<organism evidence="3 4">
    <name type="scientific">Antarcticibacterium flavum</name>
    <dbReference type="NCBI Taxonomy" id="2058175"/>
    <lineage>
        <taxon>Bacteria</taxon>
        <taxon>Pseudomonadati</taxon>
        <taxon>Bacteroidota</taxon>
        <taxon>Flavobacteriia</taxon>
        <taxon>Flavobacteriales</taxon>
        <taxon>Flavobacteriaceae</taxon>
        <taxon>Antarcticibacterium</taxon>
    </lineage>
</organism>
<name>A0A5B7X5E4_9FLAO</name>
<feature type="transmembrane region" description="Helical" evidence="1">
    <location>
        <begin position="61"/>
        <end position="78"/>
    </location>
</feature>
<evidence type="ECO:0000256" key="1">
    <source>
        <dbReference type="SAM" id="Phobius"/>
    </source>
</evidence>
<keyword evidence="4" id="KW-1185">Reference proteome</keyword>
<keyword evidence="1" id="KW-0472">Membrane</keyword>
<dbReference type="SMART" id="SM01259">
    <property type="entry name" value="LAB_N"/>
    <property type="match status" value="2"/>
</dbReference>